<dbReference type="AlphaFoldDB" id="A0A317ESJ3"/>
<dbReference type="NCBIfam" id="TIGR01198">
    <property type="entry name" value="pgl"/>
    <property type="match status" value="1"/>
</dbReference>
<evidence type="ECO:0000313" key="9">
    <source>
        <dbReference type="EMBL" id="PWS29057.1"/>
    </source>
</evidence>
<keyword evidence="7" id="KW-0378">Hydrolase</keyword>
<comment type="pathway">
    <text evidence="3 7">Carbohydrate degradation; pentose phosphate pathway; D-ribulose 5-phosphate from D-glucose 6-phosphate (oxidative stage): step 2/3.</text>
</comment>
<sequence length="241" mass="27422">MNLLIYKTPEELNQDLADYIIKVAEVSIEENDRFNFVLTGGNSPKRLYNLLATECKHRIDWEKVYFFFGDERNVPSDDENYNGLMAKKELFDKLEIAEDHIFYINTTLAPEKAAIEYKKAIDNHFKGSDPIFDFILLGMGDDAHTASIFPHTKLVKNEEATVSSVFVEKLNTYRISLTAPLINKAENVAFLVFGENKAEAIKHVIGGEVKDFDTYPSQLIDPIDGKLTWFVDEAATKLLES</sequence>
<evidence type="ECO:0000256" key="1">
    <source>
        <dbReference type="ARBA" id="ARBA00000832"/>
    </source>
</evidence>
<evidence type="ECO:0000256" key="3">
    <source>
        <dbReference type="ARBA" id="ARBA00004961"/>
    </source>
</evidence>
<comment type="catalytic activity">
    <reaction evidence="1 7">
        <text>6-phospho-D-glucono-1,5-lactone + H2O = 6-phospho-D-gluconate + H(+)</text>
        <dbReference type="Rhea" id="RHEA:12556"/>
        <dbReference type="ChEBI" id="CHEBI:15377"/>
        <dbReference type="ChEBI" id="CHEBI:15378"/>
        <dbReference type="ChEBI" id="CHEBI:57955"/>
        <dbReference type="ChEBI" id="CHEBI:58759"/>
        <dbReference type="EC" id="3.1.1.31"/>
    </reaction>
</comment>
<dbReference type="InterPro" id="IPR006148">
    <property type="entry name" value="Glc/Gal-6P_isomerase"/>
</dbReference>
<dbReference type="Pfam" id="PF01182">
    <property type="entry name" value="Glucosamine_iso"/>
    <property type="match status" value="1"/>
</dbReference>
<comment type="function">
    <text evidence="2 7">Hydrolysis of 6-phosphogluconolactone to 6-phosphogluconate.</text>
</comment>
<dbReference type="InterPro" id="IPR039104">
    <property type="entry name" value="6PGL"/>
</dbReference>
<dbReference type="RefSeq" id="WP_109924486.1">
    <property type="nucleotide sequence ID" value="NZ_QGNZ01000001.1"/>
</dbReference>
<dbReference type="PANTHER" id="PTHR11054">
    <property type="entry name" value="6-PHOSPHOGLUCONOLACTONASE"/>
    <property type="match status" value="1"/>
</dbReference>
<dbReference type="Proteomes" id="UP000245379">
    <property type="component" value="Unassembled WGS sequence"/>
</dbReference>
<protein>
    <recommendedName>
        <fullName evidence="6 7">6-phosphogluconolactonase</fullName>
        <shortName evidence="7">6PGL</shortName>
        <ecNumber evidence="5 7">3.1.1.31</ecNumber>
    </recommendedName>
</protein>
<dbReference type="GO" id="GO:0017057">
    <property type="term" value="F:6-phosphogluconolactonase activity"/>
    <property type="evidence" value="ECO:0007669"/>
    <property type="project" value="UniProtKB-UniRule"/>
</dbReference>
<dbReference type="GO" id="GO:0005975">
    <property type="term" value="P:carbohydrate metabolic process"/>
    <property type="evidence" value="ECO:0007669"/>
    <property type="project" value="UniProtKB-UniRule"/>
</dbReference>
<keyword evidence="10" id="KW-1185">Reference proteome</keyword>
<dbReference type="Gene3D" id="3.40.50.1360">
    <property type="match status" value="1"/>
</dbReference>
<proteinExistence type="inferred from homology"/>
<evidence type="ECO:0000256" key="4">
    <source>
        <dbReference type="ARBA" id="ARBA00010662"/>
    </source>
</evidence>
<dbReference type="SUPFAM" id="SSF100950">
    <property type="entry name" value="NagB/RpiA/CoA transferase-like"/>
    <property type="match status" value="1"/>
</dbReference>
<dbReference type="CDD" id="cd01400">
    <property type="entry name" value="6PGL"/>
    <property type="match status" value="1"/>
</dbReference>
<evidence type="ECO:0000313" key="10">
    <source>
        <dbReference type="Proteomes" id="UP000245379"/>
    </source>
</evidence>
<comment type="caution">
    <text evidence="9">The sequence shown here is derived from an EMBL/GenBank/DDBJ whole genome shotgun (WGS) entry which is preliminary data.</text>
</comment>
<reference evidence="9 10" key="1">
    <citation type="submission" date="2018-05" db="EMBL/GenBank/DDBJ databases">
        <title>Pedobacter paludis sp. nov., isolated from wetland soil.</title>
        <authorList>
            <person name="Zhang Y."/>
            <person name="Wang G."/>
        </authorList>
    </citation>
    <scope>NUCLEOTIDE SEQUENCE [LARGE SCALE GENOMIC DNA]</scope>
    <source>
        <strain evidence="9 10">KCTC22721</strain>
    </source>
</reference>
<dbReference type="OrthoDB" id="9810967at2"/>
<dbReference type="InterPro" id="IPR005900">
    <property type="entry name" value="6-phosphogluconolactonase_DevB"/>
</dbReference>
<dbReference type="UniPathway" id="UPA00115">
    <property type="reaction ID" value="UER00409"/>
</dbReference>
<evidence type="ECO:0000256" key="7">
    <source>
        <dbReference type="RuleBase" id="RU365095"/>
    </source>
</evidence>
<feature type="domain" description="Glucosamine/galactosamine-6-phosphate isomerase" evidence="8">
    <location>
        <begin position="8"/>
        <end position="229"/>
    </location>
</feature>
<evidence type="ECO:0000259" key="8">
    <source>
        <dbReference type="Pfam" id="PF01182"/>
    </source>
</evidence>
<organism evidence="9 10">
    <name type="scientific">Pedobacter yonginense</name>
    <dbReference type="NCBI Taxonomy" id="651869"/>
    <lineage>
        <taxon>Bacteria</taxon>
        <taxon>Pseudomonadati</taxon>
        <taxon>Bacteroidota</taxon>
        <taxon>Sphingobacteriia</taxon>
        <taxon>Sphingobacteriales</taxon>
        <taxon>Sphingobacteriaceae</taxon>
        <taxon>Pedobacter</taxon>
    </lineage>
</organism>
<dbReference type="PANTHER" id="PTHR11054:SF0">
    <property type="entry name" value="6-PHOSPHOGLUCONOLACTONASE"/>
    <property type="match status" value="1"/>
</dbReference>
<comment type="similarity">
    <text evidence="4 7">Belongs to the glucosamine/galactosamine-6-phosphate isomerase family. 6-phosphogluconolactonase subfamily.</text>
</comment>
<dbReference type="EMBL" id="QGNZ01000001">
    <property type="protein sequence ID" value="PWS29057.1"/>
    <property type="molecule type" value="Genomic_DNA"/>
</dbReference>
<accession>A0A317ESJ3</accession>
<name>A0A317ESJ3_9SPHI</name>
<dbReference type="EC" id="3.1.1.31" evidence="5 7"/>
<evidence type="ECO:0000256" key="5">
    <source>
        <dbReference type="ARBA" id="ARBA00013198"/>
    </source>
</evidence>
<dbReference type="GO" id="GO:0006098">
    <property type="term" value="P:pentose-phosphate shunt"/>
    <property type="evidence" value="ECO:0007669"/>
    <property type="project" value="UniProtKB-UniPathway"/>
</dbReference>
<evidence type="ECO:0000256" key="6">
    <source>
        <dbReference type="ARBA" id="ARBA00020337"/>
    </source>
</evidence>
<dbReference type="InterPro" id="IPR037171">
    <property type="entry name" value="NagB/RpiA_transferase-like"/>
</dbReference>
<gene>
    <name evidence="7 9" type="primary">pgl</name>
    <name evidence="9" type="ORF">DHW03_04275</name>
</gene>
<evidence type="ECO:0000256" key="2">
    <source>
        <dbReference type="ARBA" id="ARBA00002681"/>
    </source>
</evidence>